<name>A0AAW9FJ07_9HYPH</name>
<accession>A0AAW9FJ07</accession>
<comment type="caution">
    <text evidence="1">The sequence shown here is derived from an EMBL/GenBank/DDBJ whole genome shotgun (WGS) entry which is preliminary data.</text>
</comment>
<evidence type="ECO:0000313" key="1">
    <source>
        <dbReference type="EMBL" id="MDX8302793.1"/>
    </source>
</evidence>
<dbReference type="EMBL" id="JAVRAF010000003">
    <property type="protein sequence ID" value="MDX8302793.1"/>
    <property type="molecule type" value="Genomic_DNA"/>
</dbReference>
<reference evidence="1" key="1">
    <citation type="journal article" date="2023" name="Phytobiomes J">
        <title>Deciphering the key players within the bacterial microbiota associated with aerial crown gall tumors on rhododendron: Insights into the gallobiome.</title>
        <authorList>
            <person name="Kuzmanovic N."/>
            <person name="Nesme J."/>
            <person name="Wolf J."/>
            <person name="Neumann-Schaal M."/>
            <person name="Petersen J."/>
            <person name="Fernandez-Gnecco G."/>
            <person name="Sproeer C."/>
            <person name="Bunk B."/>
            <person name="Overmann J."/>
            <person name="Sorensen S.J."/>
            <person name="Idczak E."/>
            <person name="Smalla K."/>
        </authorList>
    </citation>
    <scope>NUCLEOTIDE SEQUENCE</scope>
    <source>
        <strain evidence="1">Rho-11.1</strain>
    </source>
</reference>
<dbReference type="RefSeq" id="WP_320202800.1">
    <property type="nucleotide sequence ID" value="NZ_CP192781.1"/>
</dbReference>
<proteinExistence type="predicted"/>
<protein>
    <recommendedName>
        <fullName evidence="2">Phage tail protein</fullName>
    </recommendedName>
</protein>
<gene>
    <name evidence="1" type="ORF">RMR22_11070</name>
</gene>
<organism evidence="1">
    <name type="scientific">Agrobacterium rosae</name>
    <dbReference type="NCBI Taxonomy" id="1972867"/>
    <lineage>
        <taxon>Bacteria</taxon>
        <taxon>Pseudomonadati</taxon>
        <taxon>Pseudomonadota</taxon>
        <taxon>Alphaproteobacteria</taxon>
        <taxon>Hyphomicrobiales</taxon>
        <taxon>Rhizobiaceae</taxon>
        <taxon>Rhizobium/Agrobacterium group</taxon>
        <taxon>Agrobacterium</taxon>
    </lineage>
</organism>
<evidence type="ECO:0008006" key="2">
    <source>
        <dbReference type="Google" id="ProtNLM"/>
    </source>
</evidence>
<dbReference type="AlphaFoldDB" id="A0AAW9FJ07"/>
<sequence>MAITYPLPVSFFDEFPGWTTEFDLMWRQEQSRTTGGRTIVKDMGSPLWRMSVQSKSLKPNELDYWRARFNSLENGLKTFRGFPKSRCFPIAYPKGSWPTGSAFNGTAQVASIAANRKSISVSGLPSGFVVSVGDFIQIGDNDLHQVMESALASAGGTTGQFEIRPHLWPGVVAPRAATVKKPSCIMAIVPGSVSSTADLATGRGSLSFQAIEAR</sequence>